<dbReference type="InterPro" id="IPR003607">
    <property type="entry name" value="HD/PDEase_dom"/>
</dbReference>
<dbReference type="EMBL" id="MFNF01000046">
    <property type="protein sequence ID" value="OGH00390.1"/>
    <property type="molecule type" value="Genomic_DNA"/>
</dbReference>
<dbReference type="PANTHER" id="PTHR43155">
    <property type="entry name" value="CYCLIC DI-GMP PHOSPHODIESTERASE PA4108-RELATED"/>
    <property type="match status" value="1"/>
</dbReference>
<dbReference type="GO" id="GO:0008081">
    <property type="term" value="F:phosphoric diester hydrolase activity"/>
    <property type="evidence" value="ECO:0007669"/>
    <property type="project" value="UniProtKB-ARBA"/>
</dbReference>
<feature type="domain" description="HD-GYP" evidence="1">
    <location>
        <begin position="165"/>
        <end position="366"/>
    </location>
</feature>
<dbReference type="PANTHER" id="PTHR43155:SF2">
    <property type="entry name" value="CYCLIC DI-GMP PHOSPHODIESTERASE PA4108"/>
    <property type="match status" value="1"/>
</dbReference>
<evidence type="ECO:0000313" key="3">
    <source>
        <dbReference type="Proteomes" id="UP000177583"/>
    </source>
</evidence>
<sequence length="437" mass="48228">MELTLGQLTPGMTIRAYLGLDEKFGPLDAHKLEWVKHNFSGTKVLISRSGKERECSVNELAETDLVLRVFGFPAALGHLVNVNDRLLSELAKENFNRFMVLPAASKLDRVQKVAEANQLVEKAKAGAKVRNHAAVAIESLMDGLAQGKGDIKAVEKLVEQIVENSYMDAMSALATLKQSDQTYGHCVDVGAIFAGTYQKICERSGRISAFKNLQEALLAALLHDVGKSSISKEILESPEAFEKDSPQIRLLRSHPDKSRELLEQMGLPKVAVEMGWMHHVKVDTAIFSSYPKNLAYEQVCYEAKLLAIIDVFQALTGRRPYKKSWTAPAAMRYLDALVGVEFDEVAWEDFSRVLGLYPVGSLVQLSDQSQAFVMNVPEGDLERPLVVLLTDASGNRLGQSKVLDLSLETSLKIAKELDPIEILGEDALEQFLSLKAS</sequence>
<accession>A0A1F6GQK5</accession>
<dbReference type="CDD" id="cd00077">
    <property type="entry name" value="HDc"/>
    <property type="match status" value="1"/>
</dbReference>
<gene>
    <name evidence="2" type="ORF">A2557_09335</name>
</gene>
<evidence type="ECO:0000259" key="1">
    <source>
        <dbReference type="PROSITE" id="PS51832"/>
    </source>
</evidence>
<dbReference type="Pfam" id="PF13487">
    <property type="entry name" value="HD_5"/>
    <property type="match status" value="1"/>
</dbReference>
<name>A0A1F6GQK5_9PROT</name>
<comment type="caution">
    <text evidence="2">The sequence shown here is derived from an EMBL/GenBank/DDBJ whole genome shotgun (WGS) entry which is preliminary data.</text>
</comment>
<dbReference type="InterPro" id="IPR037522">
    <property type="entry name" value="HD_GYP_dom"/>
</dbReference>
<dbReference type="AlphaFoldDB" id="A0A1F6GQK5"/>
<dbReference type="SUPFAM" id="SSF109604">
    <property type="entry name" value="HD-domain/PDEase-like"/>
    <property type="match status" value="1"/>
</dbReference>
<protein>
    <recommendedName>
        <fullName evidence="1">HD-GYP domain-containing protein</fullName>
    </recommendedName>
</protein>
<proteinExistence type="predicted"/>
<organism evidence="2 3">
    <name type="scientific">Candidatus Lambdaproteobacteria bacterium RIFOXYD2_FULL_56_26</name>
    <dbReference type="NCBI Taxonomy" id="1817773"/>
    <lineage>
        <taxon>Bacteria</taxon>
        <taxon>Pseudomonadati</taxon>
        <taxon>Pseudomonadota</taxon>
        <taxon>Candidatus Lambdaproteobacteria</taxon>
    </lineage>
</organism>
<dbReference type="PROSITE" id="PS51832">
    <property type="entry name" value="HD_GYP"/>
    <property type="match status" value="1"/>
</dbReference>
<dbReference type="Proteomes" id="UP000177583">
    <property type="component" value="Unassembled WGS sequence"/>
</dbReference>
<evidence type="ECO:0000313" key="2">
    <source>
        <dbReference type="EMBL" id="OGH00390.1"/>
    </source>
</evidence>
<reference evidence="2 3" key="1">
    <citation type="journal article" date="2016" name="Nat. Commun.">
        <title>Thousands of microbial genomes shed light on interconnected biogeochemical processes in an aquifer system.</title>
        <authorList>
            <person name="Anantharaman K."/>
            <person name="Brown C.T."/>
            <person name="Hug L.A."/>
            <person name="Sharon I."/>
            <person name="Castelle C.J."/>
            <person name="Probst A.J."/>
            <person name="Thomas B.C."/>
            <person name="Singh A."/>
            <person name="Wilkins M.J."/>
            <person name="Karaoz U."/>
            <person name="Brodie E.L."/>
            <person name="Williams K.H."/>
            <person name="Hubbard S.S."/>
            <person name="Banfield J.F."/>
        </authorList>
    </citation>
    <scope>NUCLEOTIDE SEQUENCE [LARGE SCALE GENOMIC DNA]</scope>
</reference>
<dbReference type="SMART" id="SM00471">
    <property type="entry name" value="HDc"/>
    <property type="match status" value="1"/>
</dbReference>
<dbReference type="Gene3D" id="1.10.3210.10">
    <property type="entry name" value="Hypothetical protein af1432"/>
    <property type="match status" value="1"/>
</dbReference>